<proteinExistence type="predicted"/>
<dbReference type="Pfam" id="PF23562">
    <property type="entry name" value="AMP-binding_C_3"/>
    <property type="match status" value="1"/>
</dbReference>
<dbReference type="GO" id="GO:0004467">
    <property type="term" value="F:long-chain fatty acid-CoA ligase activity"/>
    <property type="evidence" value="ECO:0007669"/>
    <property type="project" value="TreeGrafter"/>
</dbReference>
<accession>A0A1E7EPQ4</accession>
<dbReference type="AlphaFoldDB" id="A0A1E7EPQ4"/>
<evidence type="ECO:0000256" key="3">
    <source>
        <dbReference type="SAM" id="SignalP"/>
    </source>
</evidence>
<evidence type="ECO:0008006" key="6">
    <source>
        <dbReference type="Google" id="ProtNLM"/>
    </source>
</evidence>
<sequence>MISRSSMPKFSLFIICISHFAIYCSLPAETISTSTSYFLNETLEDSSSQAVTTDVDNFITDNATTTTATLLNNSDDPMFLERRRLLLEEETTRSTDDNDKTKPLRILYTVTTLSEYDKGTRATTRGFDRLMKTLVPVVKEGVISMIDMLLVVLREQYKLENGKYVVPSPIESAIGMSRFINQVILCGANRSHNVALLVPEWPAIRIELGIKDDVTDEELTNDSKLKDLIDNEIIQSCDKLKRFEIPKNWAFVAPFTAANNMLTPKMSIRRHVVMDAYEELISHMYDDDPIVTEAADGHIREAA</sequence>
<name>A0A1E7EPQ4_9STRA</name>
<feature type="signal peptide" evidence="3">
    <location>
        <begin position="1"/>
        <end position="27"/>
    </location>
</feature>
<keyword evidence="5" id="KW-1185">Reference proteome</keyword>
<dbReference type="KEGG" id="fcy:FRACYDRAFT_250536"/>
<protein>
    <recommendedName>
        <fullName evidence="6">AMP-dependent synthetase/ligase domain-containing protein</fullName>
    </recommendedName>
</protein>
<dbReference type="PANTHER" id="PTHR43272">
    <property type="entry name" value="LONG-CHAIN-FATTY-ACID--COA LIGASE"/>
    <property type="match status" value="1"/>
</dbReference>
<feature type="chain" id="PRO_5009192094" description="AMP-dependent synthetase/ligase domain-containing protein" evidence="3">
    <location>
        <begin position="28"/>
        <end position="303"/>
    </location>
</feature>
<dbReference type="GO" id="GO:0005524">
    <property type="term" value="F:ATP binding"/>
    <property type="evidence" value="ECO:0007669"/>
    <property type="project" value="UniProtKB-KW"/>
</dbReference>
<dbReference type="EMBL" id="KV784383">
    <property type="protein sequence ID" value="OEU07911.1"/>
    <property type="molecule type" value="Genomic_DNA"/>
</dbReference>
<gene>
    <name evidence="4" type="ORF">FRACYDRAFT_250536</name>
</gene>
<dbReference type="InParanoid" id="A0A1E7EPQ4"/>
<reference evidence="4 5" key="1">
    <citation type="submission" date="2016-09" db="EMBL/GenBank/DDBJ databases">
        <title>Extensive genetic diversity and differential bi-allelic expression allows diatom success in the polar Southern Ocean.</title>
        <authorList>
            <consortium name="DOE Joint Genome Institute"/>
            <person name="Mock T."/>
            <person name="Otillar R.P."/>
            <person name="Strauss J."/>
            <person name="Dupont C."/>
            <person name="Frickenhaus S."/>
            <person name="Maumus F."/>
            <person name="Mcmullan M."/>
            <person name="Sanges R."/>
            <person name="Schmutz J."/>
            <person name="Toseland A."/>
            <person name="Valas R."/>
            <person name="Veluchamy A."/>
            <person name="Ward B.J."/>
            <person name="Allen A."/>
            <person name="Barry K."/>
            <person name="Falciatore A."/>
            <person name="Ferrante M."/>
            <person name="Fortunato A.E."/>
            <person name="Gloeckner G."/>
            <person name="Gruber A."/>
            <person name="Hipkin R."/>
            <person name="Janech M."/>
            <person name="Kroth P."/>
            <person name="Leese F."/>
            <person name="Lindquist E."/>
            <person name="Lyon B.R."/>
            <person name="Martin J."/>
            <person name="Mayer C."/>
            <person name="Parker M."/>
            <person name="Quesneville H."/>
            <person name="Raymond J."/>
            <person name="Uhlig C."/>
            <person name="Valentin K.U."/>
            <person name="Worden A.Z."/>
            <person name="Armbrust E.V."/>
            <person name="Bowler C."/>
            <person name="Green B."/>
            <person name="Moulton V."/>
            <person name="Van Oosterhout C."/>
            <person name="Grigoriev I."/>
        </authorList>
    </citation>
    <scope>NUCLEOTIDE SEQUENCE [LARGE SCALE GENOMIC DNA]</scope>
    <source>
        <strain evidence="4 5">CCMP1102</strain>
    </source>
</reference>
<dbReference type="PANTHER" id="PTHR43272:SF33">
    <property type="entry name" value="AMP-BINDING DOMAIN-CONTAINING PROTEIN-RELATED"/>
    <property type="match status" value="1"/>
</dbReference>
<evidence type="ECO:0000256" key="1">
    <source>
        <dbReference type="ARBA" id="ARBA00022741"/>
    </source>
</evidence>
<dbReference type="Proteomes" id="UP000095751">
    <property type="component" value="Unassembled WGS sequence"/>
</dbReference>
<evidence type="ECO:0000256" key="2">
    <source>
        <dbReference type="ARBA" id="ARBA00022840"/>
    </source>
</evidence>
<keyword evidence="1" id="KW-0547">Nucleotide-binding</keyword>
<keyword evidence="3" id="KW-0732">Signal</keyword>
<dbReference type="GO" id="GO:0016020">
    <property type="term" value="C:membrane"/>
    <property type="evidence" value="ECO:0007669"/>
    <property type="project" value="TreeGrafter"/>
</dbReference>
<dbReference type="SUPFAM" id="SSF56801">
    <property type="entry name" value="Acetyl-CoA synthetase-like"/>
    <property type="match status" value="1"/>
</dbReference>
<dbReference type="OrthoDB" id="1700726at2759"/>
<evidence type="ECO:0000313" key="4">
    <source>
        <dbReference type="EMBL" id="OEU07911.1"/>
    </source>
</evidence>
<organism evidence="4 5">
    <name type="scientific">Fragilariopsis cylindrus CCMP1102</name>
    <dbReference type="NCBI Taxonomy" id="635003"/>
    <lineage>
        <taxon>Eukaryota</taxon>
        <taxon>Sar</taxon>
        <taxon>Stramenopiles</taxon>
        <taxon>Ochrophyta</taxon>
        <taxon>Bacillariophyta</taxon>
        <taxon>Bacillariophyceae</taxon>
        <taxon>Bacillariophycidae</taxon>
        <taxon>Bacillariales</taxon>
        <taxon>Bacillariaceae</taxon>
        <taxon>Fragilariopsis</taxon>
    </lineage>
</organism>
<evidence type="ECO:0000313" key="5">
    <source>
        <dbReference type="Proteomes" id="UP000095751"/>
    </source>
</evidence>
<keyword evidence="2" id="KW-0067">ATP-binding</keyword>